<comment type="caution">
    <text evidence="1">The sequence shown here is derived from an EMBL/GenBank/DDBJ whole genome shotgun (WGS) entry which is preliminary data.</text>
</comment>
<dbReference type="RefSeq" id="WP_263747809.1">
    <property type="nucleotide sequence ID" value="NZ_JAOWRF010000316.1"/>
</dbReference>
<accession>A0ABT3B474</accession>
<protein>
    <recommendedName>
        <fullName evidence="3">Transposase</fullName>
    </recommendedName>
</protein>
<gene>
    <name evidence="1" type="ORF">OGM63_22090</name>
</gene>
<name>A0ABT3B474_9CYAN</name>
<sequence>MTHDNDKIPVYSRVNFVRLFSGSRIKRGLYRTAKKQLINADINGSMNIIRKVIPHVFDQGIKALPFMPIVVDPLIT</sequence>
<dbReference type="EMBL" id="JAOWRF010000316">
    <property type="protein sequence ID" value="MCV3216168.1"/>
    <property type="molecule type" value="Genomic_DNA"/>
</dbReference>
<evidence type="ECO:0008006" key="3">
    <source>
        <dbReference type="Google" id="ProtNLM"/>
    </source>
</evidence>
<dbReference type="Proteomes" id="UP001526143">
    <property type="component" value="Unassembled WGS sequence"/>
</dbReference>
<keyword evidence="2" id="KW-1185">Reference proteome</keyword>
<evidence type="ECO:0000313" key="1">
    <source>
        <dbReference type="EMBL" id="MCV3216168.1"/>
    </source>
</evidence>
<reference evidence="1 2" key="1">
    <citation type="submission" date="2022-10" db="EMBL/GenBank/DDBJ databases">
        <title>Identification of biosynthetic pathway for the production of the potent trypsin inhibitor radiosumin.</title>
        <authorList>
            <person name="Fewer D.P."/>
            <person name="Delbaje E."/>
            <person name="Ouyang X."/>
            <person name="Agostino P.D."/>
            <person name="Wahlsten M."/>
            <person name="Jokela J."/>
            <person name="Permi P."/>
            <person name="Haapaniemi E."/>
            <person name="Koistinen H."/>
        </authorList>
    </citation>
    <scope>NUCLEOTIDE SEQUENCE [LARGE SCALE GENOMIC DNA]</scope>
    <source>
        <strain evidence="1 2">NIES-515</strain>
    </source>
</reference>
<organism evidence="1 2">
    <name type="scientific">Plectonema radiosum NIES-515</name>
    <dbReference type="NCBI Taxonomy" id="2986073"/>
    <lineage>
        <taxon>Bacteria</taxon>
        <taxon>Bacillati</taxon>
        <taxon>Cyanobacteriota</taxon>
        <taxon>Cyanophyceae</taxon>
        <taxon>Oscillatoriophycideae</taxon>
        <taxon>Oscillatoriales</taxon>
        <taxon>Microcoleaceae</taxon>
        <taxon>Plectonema</taxon>
    </lineage>
</organism>
<proteinExistence type="predicted"/>
<evidence type="ECO:0000313" key="2">
    <source>
        <dbReference type="Proteomes" id="UP001526143"/>
    </source>
</evidence>